<feature type="transmembrane region" description="Helical" evidence="1">
    <location>
        <begin position="12"/>
        <end position="33"/>
    </location>
</feature>
<evidence type="ECO:0000313" key="2">
    <source>
        <dbReference type="EMBL" id="SGZ55588.1"/>
    </source>
</evidence>
<dbReference type="EMBL" id="LT635767">
    <property type="protein sequence ID" value="SGZ55588.1"/>
    <property type="molecule type" value="Genomic_DNA"/>
</dbReference>
<sequence length="73" mass="7940">MSNSRYSLASKITLVIGGFLVGAEAVSLIPYFVDISFPHLSVPEKATLWVACPIGGAGTYKYSNIAHKKYKVY</sequence>
<name>A0A1L0DGE7_9ASCO</name>
<dbReference type="AlphaFoldDB" id="A0A1L0DGE7"/>
<organism evidence="2 3">
    <name type="scientific">Sungouiella intermedia</name>
    <dbReference type="NCBI Taxonomy" id="45354"/>
    <lineage>
        <taxon>Eukaryota</taxon>
        <taxon>Fungi</taxon>
        <taxon>Dikarya</taxon>
        <taxon>Ascomycota</taxon>
        <taxon>Saccharomycotina</taxon>
        <taxon>Pichiomycetes</taxon>
        <taxon>Metschnikowiaceae</taxon>
        <taxon>Sungouiella</taxon>
    </lineage>
</organism>
<evidence type="ECO:0000313" key="3">
    <source>
        <dbReference type="Proteomes" id="UP000182259"/>
    </source>
</evidence>
<keyword evidence="1" id="KW-0812">Transmembrane</keyword>
<protein>
    <submittedName>
        <fullName evidence="2">CIC11C00000002553</fullName>
    </submittedName>
</protein>
<gene>
    <name evidence="2" type="ORF">SAMEA4029009_CIC11G00000002553</name>
</gene>
<evidence type="ECO:0000256" key="1">
    <source>
        <dbReference type="SAM" id="Phobius"/>
    </source>
</evidence>
<proteinExistence type="predicted"/>
<reference evidence="2 3" key="1">
    <citation type="submission" date="2016-10" db="EMBL/GenBank/DDBJ databases">
        <authorList>
            <person name="de Groot N.N."/>
        </authorList>
    </citation>
    <scope>NUCLEOTIDE SEQUENCE [LARGE SCALE GENOMIC DNA]</scope>
    <source>
        <strain evidence="2 3">PYCC 4715</strain>
    </source>
</reference>
<keyword evidence="1" id="KW-0472">Membrane</keyword>
<dbReference type="Proteomes" id="UP000182259">
    <property type="component" value="Chromosome IV"/>
</dbReference>
<keyword evidence="1" id="KW-1133">Transmembrane helix</keyword>
<accession>A0A1L0DGE7</accession>